<dbReference type="InterPro" id="IPR003094">
    <property type="entry name" value="6Pfruct_kin"/>
</dbReference>
<dbReference type="InterPro" id="IPR029033">
    <property type="entry name" value="His_PPase_superfam"/>
</dbReference>
<dbReference type="PROSITE" id="PS51166">
    <property type="entry name" value="CBM20"/>
    <property type="match status" value="1"/>
</dbReference>
<dbReference type="Pfam" id="PF01591">
    <property type="entry name" value="6PF2K"/>
    <property type="match status" value="1"/>
</dbReference>
<keyword evidence="5" id="KW-1185">Reference proteome</keyword>
<dbReference type="InterPro" id="IPR013078">
    <property type="entry name" value="His_Pase_superF_clade-1"/>
</dbReference>
<evidence type="ECO:0000256" key="2">
    <source>
        <dbReference type="ARBA" id="ARBA00022840"/>
    </source>
</evidence>
<organism evidence="5 6">
    <name type="scientific">Coffea arabica</name>
    <name type="common">Arabian coffee</name>
    <dbReference type="NCBI Taxonomy" id="13443"/>
    <lineage>
        <taxon>Eukaryota</taxon>
        <taxon>Viridiplantae</taxon>
        <taxon>Streptophyta</taxon>
        <taxon>Embryophyta</taxon>
        <taxon>Tracheophyta</taxon>
        <taxon>Spermatophyta</taxon>
        <taxon>Magnoliopsida</taxon>
        <taxon>eudicotyledons</taxon>
        <taxon>Gunneridae</taxon>
        <taxon>Pentapetalae</taxon>
        <taxon>asterids</taxon>
        <taxon>lamiids</taxon>
        <taxon>Gentianales</taxon>
        <taxon>Rubiaceae</taxon>
        <taxon>Ixoroideae</taxon>
        <taxon>Gardenieae complex</taxon>
        <taxon>Bertiereae - Coffeeae clade</taxon>
        <taxon>Coffeeae</taxon>
        <taxon>Coffea</taxon>
    </lineage>
</organism>
<dbReference type="PROSITE" id="PS00175">
    <property type="entry name" value="PG_MUTASE"/>
    <property type="match status" value="1"/>
</dbReference>
<dbReference type="SUPFAM" id="SSF52540">
    <property type="entry name" value="P-loop containing nucleoside triphosphate hydrolases"/>
    <property type="match status" value="1"/>
</dbReference>
<dbReference type="InterPro" id="IPR002044">
    <property type="entry name" value="CBM20"/>
</dbReference>
<dbReference type="GeneID" id="113742916"/>
<dbReference type="RefSeq" id="XP_071935614.1">
    <property type="nucleotide sequence ID" value="XM_072079513.1"/>
</dbReference>
<dbReference type="Gene3D" id="3.40.50.300">
    <property type="entry name" value="P-loop containing nucleotide triphosphate hydrolases"/>
    <property type="match status" value="1"/>
</dbReference>
<protein>
    <submittedName>
        <fullName evidence="6">6-phosphofructo-2-kinase/fructose-2, 6-bisphosphatase-like isoform X4</fullName>
    </submittedName>
</protein>
<evidence type="ECO:0000313" key="6">
    <source>
        <dbReference type="RefSeq" id="XP_071935614.1"/>
    </source>
</evidence>
<proteinExistence type="predicted"/>
<dbReference type="Proteomes" id="UP001652660">
    <property type="component" value="Chromosome 1c"/>
</dbReference>
<accession>A0ABM4WUZ8</accession>
<feature type="compositionally biased region" description="Polar residues" evidence="3">
    <location>
        <begin position="1"/>
        <end position="15"/>
    </location>
</feature>
<name>A0ABM4WUZ8_COFAR</name>
<keyword evidence="2" id="KW-0067">ATP-binding</keyword>
<dbReference type="SMART" id="SM00855">
    <property type="entry name" value="PGAM"/>
    <property type="match status" value="1"/>
</dbReference>
<evidence type="ECO:0000313" key="5">
    <source>
        <dbReference type="Proteomes" id="UP001652660"/>
    </source>
</evidence>
<gene>
    <name evidence="6" type="primary">LOC113742916</name>
</gene>
<dbReference type="InterPro" id="IPR027417">
    <property type="entry name" value="P-loop_NTPase"/>
</dbReference>
<dbReference type="PANTHER" id="PTHR10606:SF44">
    <property type="entry name" value="6-PHOSPHOFRUCTO 2-KINASE_FRUCTOSE 2,6-BISPHOSPHATASE LONG FORM"/>
    <property type="match status" value="1"/>
</dbReference>
<feature type="region of interest" description="Disordered" evidence="3">
    <location>
        <begin position="1"/>
        <end position="25"/>
    </location>
</feature>
<keyword evidence="1" id="KW-0547">Nucleotide-binding</keyword>
<dbReference type="Pfam" id="PF00686">
    <property type="entry name" value="CBM_20"/>
    <property type="match status" value="1"/>
</dbReference>
<evidence type="ECO:0000259" key="4">
    <source>
        <dbReference type="PROSITE" id="PS51166"/>
    </source>
</evidence>
<evidence type="ECO:0000256" key="1">
    <source>
        <dbReference type="ARBA" id="ARBA00022741"/>
    </source>
</evidence>
<evidence type="ECO:0000256" key="3">
    <source>
        <dbReference type="SAM" id="MobiDB-lite"/>
    </source>
</evidence>
<dbReference type="SUPFAM" id="SSF49452">
    <property type="entry name" value="Starch-binding domain-like"/>
    <property type="match status" value="1"/>
</dbReference>
<sequence>MGTGSSKNPDCSSSHGSDDREDQGGGQLYVSLKMEENSYLLKSELIPHVYGSVPLVGSWDPSKALAMERESSSMWELSFVVPPNHETLDFKFLLKPKYSNSPCVVEEGPNRLLTGGTLQGDARSAVFRLSGGEVLLEYRVFIKADRVSPFDLAASWRAYQENLQPSTVRGIPDVSMNSVPESGTEEMEVIVPDPTIVYSSSGIVESKSVGTLSSLQKQDGQRGLFVDRGVGSPRLVKSPSLTTFTVDQNVHSEAKDPIPAAAGAVAAAAVADQMLGPKEDRHLAIVLVGLPARGKTFTAAKLTRYLRWLGHDTKHFNVGKYRRLKLGTNQSADFFRGDNPEGIEARNEVAALAMEDMIAWMQEGGQVGIFDATNSSRKRRNMLMRMAEGKCKIFFLETICNDRQIIERNIRLKIQQSPDYAEEPDFEAGYRDFRSRLDNYEKVYETVEEGSYIKMIDMVSGHGGQIQVNNISGYLPGRIVFFLVNTHLTPRPILLTRHGESRDNVRGRIGGDSVLSDTGEVYAKKLANFVEKRLKNERAASIWTSTLQRTILTANPIVGFPKIQWRALDEINAGVCDGMTYEEIKKNMPDEYESRKKDKLRYRYPRGESYLDVIQRLEPVIIELERQRAPVVVISHQAVLRALYAYFADRPLKEIPHIEVPLHTIIEIQMGVSGVQEKRYKLM</sequence>
<reference evidence="5" key="1">
    <citation type="journal article" date="2025" name="Foods">
        <title>Unveiling the Microbial Signatures of Arabica Coffee Cherries: Insights into Ripeness Specific Diversity, Functional Traits, and Implications for Quality and Safety.</title>
        <authorList>
            <consortium name="RefSeq"/>
            <person name="Tenea G.N."/>
            <person name="Cifuentes V."/>
            <person name="Reyes P."/>
            <person name="Cevallos-Vallejos M."/>
        </authorList>
    </citation>
    <scope>NUCLEOTIDE SEQUENCE [LARGE SCALE GENOMIC DNA]</scope>
</reference>
<dbReference type="Gene3D" id="2.60.40.10">
    <property type="entry name" value="Immunoglobulins"/>
    <property type="match status" value="1"/>
</dbReference>
<dbReference type="InterPro" id="IPR013783">
    <property type="entry name" value="Ig-like_fold"/>
</dbReference>
<dbReference type="InterPro" id="IPR013784">
    <property type="entry name" value="Carb-bd-like_fold"/>
</dbReference>
<dbReference type="CDD" id="cd07067">
    <property type="entry name" value="HP_PGM_like"/>
    <property type="match status" value="1"/>
</dbReference>
<dbReference type="SUPFAM" id="SSF53254">
    <property type="entry name" value="Phosphoglycerate mutase-like"/>
    <property type="match status" value="1"/>
</dbReference>
<dbReference type="InterPro" id="IPR013079">
    <property type="entry name" value="6Phosfructo_kin"/>
</dbReference>
<dbReference type="Gene3D" id="3.40.50.1240">
    <property type="entry name" value="Phosphoglycerate mutase-like"/>
    <property type="match status" value="1"/>
</dbReference>
<dbReference type="PIRSF" id="PIRSF000709">
    <property type="entry name" value="6PFK_2-Ptase"/>
    <property type="match status" value="1"/>
</dbReference>
<reference evidence="6" key="2">
    <citation type="submission" date="2025-08" db="UniProtKB">
        <authorList>
            <consortium name="RefSeq"/>
        </authorList>
    </citation>
    <scope>IDENTIFICATION</scope>
    <source>
        <tissue evidence="6">Leaves</tissue>
    </source>
</reference>
<dbReference type="PANTHER" id="PTHR10606">
    <property type="entry name" value="6-PHOSPHOFRUCTO-2-KINASE/FRUCTOSE-2,6-BISPHOSPHATASE"/>
    <property type="match status" value="1"/>
</dbReference>
<dbReference type="SMART" id="SM01065">
    <property type="entry name" value="CBM_2"/>
    <property type="match status" value="1"/>
</dbReference>
<dbReference type="InterPro" id="IPR001345">
    <property type="entry name" value="PG/BPGM_mutase_AS"/>
</dbReference>
<dbReference type="Pfam" id="PF00300">
    <property type="entry name" value="His_Phos_1"/>
    <property type="match status" value="1"/>
</dbReference>
<feature type="domain" description="CBM20" evidence="4">
    <location>
        <begin position="22"/>
        <end position="129"/>
    </location>
</feature>
<dbReference type="PRINTS" id="PR00991">
    <property type="entry name" value="6PFRUCTKNASE"/>
</dbReference>